<dbReference type="GO" id="GO:0015031">
    <property type="term" value="P:protein transport"/>
    <property type="evidence" value="ECO:0007669"/>
    <property type="project" value="UniProtKB-KW"/>
</dbReference>
<evidence type="ECO:0000313" key="12">
    <source>
        <dbReference type="Proteomes" id="UP000245956"/>
    </source>
</evidence>
<feature type="transmembrane region" description="Helical" evidence="10">
    <location>
        <begin position="818"/>
        <end position="838"/>
    </location>
</feature>
<feature type="transmembrane region" description="Helical" evidence="10">
    <location>
        <begin position="1131"/>
        <end position="1150"/>
    </location>
</feature>
<sequence>MVAIPYALHTEGLNWRACFSHVTEADGDLRLKALAGLVLYNSGPYRCVCSKGRPSKGESVRDPCDLSVGGTHCHMSGARSVLPVATWYLCRGHAGLHEHGRLGRHEMPQAHVASTYAPPTRCTPKNAEIPDPLREACDAHRPPNDGPAVIFQMRPIWLRGRSPDSRFKRFPLDPSFGQVCRRLGPAEIRVAYKRRPWLGSTCRSPGIIMKMAVAGRQWSCDCAHRRRHCYSAVCGICYAQDALRASIGPGRVLTAASCDSMDSLVAIAANTCVKAATALLRADESRDAPCVTGPNVPTLSLSMTPVVCEGIATPVARAVPGGSATWASTTWPIRVKAGWHWGSPPAHGGGPVSTAHVEPYASANCERWKQISERHDAHPLTSQSRKGGGDAPIAPVASSTSSDPNELNEKNIIQPEHEQLNDEQAARRLRLFREAAANDPNIDVDDLGEVDEAVMGHQVTRENQLVDELVENSPYPEVRAAVRNYDVDLPANTVRAWFIGMLMTTIFSGMNMLFSLRQPSIVITSYVAQLVAYPVGVGMAKVLPNRELNLLGLKFNLNPGPFNFKEHGLIVLMANAAYGSGAGYFTDILTAQKAFYGFDFGVGYAILLGLTSQCIGFGMAGLVRIWLVEPASMIWPQDLVNVAFMYTLHDHTKTDPAKTNGWTVSRYRWFFYVFIGAFCWYWIPGYLFQALSVFVFPTFIAPDNVTVNKVFGGWTGMGLLPITFDWTQIAGYTLSPLIPPWHAIANTLIGVVVFFWIACAGLHWTGTWYADWLPFSDPTSWDNTQNPYNVSRILTPENTLDVAKYEEYSPIFLSTTFAMAYGLSFAGIIALLFHAGLFHSKEIWMRWRDKEHAMDDIHAKMMRKYKQVPQWWFLCVFIPMFALCFVTAYVWDTGLTWWAIILAMVIALVWLIPIGIVQAITNIQLGLNVFTEFIIGYALPGRPTAMMMFKTYGYITMTQGLAFVADMKLGHYLKLPPRTMFWGQIVATVWSVFVQVGVFYWALGAIKGVCTEDAVAKFTCPNGSVFFTASILWGLIGPARIFSGTGIYKNLQYFWIIGAAVPTAFWLIRRRWPNSFVRYLNAPVIFSGSGMIPPATALNYLSWGLVGFIFNKWIRTRWRGWWMRFNYITSAALDSGLAISTIIIVLTLSLTDTAAPSWWGNNVGAKTLDTLDAAFNKVLAPGDTFGPKHW</sequence>
<evidence type="ECO:0000256" key="2">
    <source>
        <dbReference type="ARBA" id="ARBA00008807"/>
    </source>
</evidence>
<keyword evidence="4 10" id="KW-0812">Transmembrane</keyword>
<dbReference type="InterPro" id="IPR004813">
    <property type="entry name" value="OPT"/>
</dbReference>
<evidence type="ECO:0000256" key="1">
    <source>
        <dbReference type="ARBA" id="ARBA00004141"/>
    </source>
</evidence>
<organism evidence="11 12">
    <name type="scientific">Purpureocillium lilacinum</name>
    <name type="common">Paecilomyces lilacinus</name>
    <dbReference type="NCBI Taxonomy" id="33203"/>
    <lineage>
        <taxon>Eukaryota</taxon>
        <taxon>Fungi</taxon>
        <taxon>Dikarya</taxon>
        <taxon>Ascomycota</taxon>
        <taxon>Pezizomycotina</taxon>
        <taxon>Sordariomycetes</taxon>
        <taxon>Hypocreomycetidae</taxon>
        <taxon>Hypocreales</taxon>
        <taxon>Ophiocordycipitaceae</taxon>
        <taxon>Purpureocillium</taxon>
    </lineage>
</organism>
<dbReference type="Pfam" id="PF03169">
    <property type="entry name" value="OPT"/>
    <property type="match status" value="1"/>
</dbReference>
<dbReference type="AlphaFoldDB" id="A0A2U3ECY3"/>
<keyword evidence="6" id="KW-0653">Protein transport</keyword>
<feature type="region of interest" description="Disordered" evidence="9">
    <location>
        <begin position="375"/>
        <end position="420"/>
    </location>
</feature>
<name>A0A2U3ECY3_PURLI</name>
<dbReference type="NCBIfam" id="TIGR00728">
    <property type="entry name" value="OPT_sfam"/>
    <property type="match status" value="1"/>
</dbReference>
<proteinExistence type="inferred from homology"/>
<evidence type="ECO:0000256" key="5">
    <source>
        <dbReference type="ARBA" id="ARBA00022856"/>
    </source>
</evidence>
<evidence type="ECO:0000256" key="9">
    <source>
        <dbReference type="SAM" id="MobiDB-lite"/>
    </source>
</evidence>
<protein>
    <submittedName>
        <fullName evidence="11">Small oligopeptide transporter</fullName>
    </submittedName>
</protein>
<accession>A0A2U3ECY3</accession>
<comment type="similarity">
    <text evidence="2">Belongs to the oligopeptide OPT transporter family.</text>
</comment>
<keyword evidence="8 10" id="KW-0472">Membrane</keyword>
<feature type="transmembrane region" description="Helical" evidence="10">
    <location>
        <begin position="923"/>
        <end position="939"/>
    </location>
</feature>
<feature type="transmembrane region" description="Helical" evidence="10">
    <location>
        <begin position="1023"/>
        <end position="1041"/>
    </location>
</feature>
<dbReference type="GO" id="GO:0035673">
    <property type="term" value="F:oligopeptide transmembrane transporter activity"/>
    <property type="evidence" value="ECO:0007669"/>
    <property type="project" value="InterPro"/>
</dbReference>
<dbReference type="NCBIfam" id="TIGR00727">
    <property type="entry name" value="ISP4_OPT"/>
    <property type="match status" value="1"/>
</dbReference>
<feature type="transmembrane region" description="Helical" evidence="10">
    <location>
        <begin position="711"/>
        <end position="731"/>
    </location>
</feature>
<evidence type="ECO:0000313" key="11">
    <source>
        <dbReference type="EMBL" id="PWI72377.1"/>
    </source>
</evidence>
<evidence type="ECO:0000256" key="3">
    <source>
        <dbReference type="ARBA" id="ARBA00022448"/>
    </source>
</evidence>
<evidence type="ECO:0000256" key="8">
    <source>
        <dbReference type="ARBA" id="ARBA00023136"/>
    </source>
</evidence>
<gene>
    <name evidence="11" type="ORF">PCL_11000</name>
</gene>
<feature type="transmembrane region" description="Helical" evidence="10">
    <location>
        <begin position="743"/>
        <end position="764"/>
    </location>
</feature>
<keyword evidence="5" id="KW-0571">Peptide transport</keyword>
<keyword evidence="3" id="KW-0813">Transport</keyword>
<feature type="transmembrane region" description="Helical" evidence="10">
    <location>
        <begin position="981"/>
        <end position="1003"/>
    </location>
</feature>
<reference evidence="11 12" key="1">
    <citation type="journal article" date="2016" name="Front. Microbiol.">
        <title>Genome and transcriptome sequences reveal the specific parasitism of the nematophagous Purpureocillium lilacinum 36-1.</title>
        <authorList>
            <person name="Xie J."/>
            <person name="Li S."/>
            <person name="Mo C."/>
            <person name="Xiao X."/>
            <person name="Peng D."/>
            <person name="Wang G."/>
            <person name="Xiao Y."/>
        </authorList>
    </citation>
    <scope>NUCLEOTIDE SEQUENCE [LARGE SCALE GENOMIC DNA]</scope>
    <source>
        <strain evidence="11 12">36-1</strain>
    </source>
</reference>
<feature type="transmembrane region" description="Helical" evidence="10">
    <location>
        <begin position="871"/>
        <end position="891"/>
    </location>
</feature>
<feature type="transmembrane region" description="Helical" evidence="10">
    <location>
        <begin position="1053"/>
        <end position="1072"/>
    </location>
</feature>
<evidence type="ECO:0000256" key="10">
    <source>
        <dbReference type="SAM" id="Phobius"/>
    </source>
</evidence>
<feature type="transmembrane region" description="Helical" evidence="10">
    <location>
        <begin position="669"/>
        <end position="691"/>
    </location>
</feature>
<comment type="caution">
    <text evidence="11">The sequence shown here is derived from an EMBL/GenBank/DDBJ whole genome shotgun (WGS) entry which is preliminary data.</text>
</comment>
<feature type="transmembrane region" description="Helical" evidence="10">
    <location>
        <begin position="897"/>
        <end position="916"/>
    </location>
</feature>
<dbReference type="GO" id="GO:0016020">
    <property type="term" value="C:membrane"/>
    <property type="evidence" value="ECO:0007669"/>
    <property type="project" value="UniProtKB-SubCell"/>
</dbReference>
<feature type="transmembrane region" description="Helical" evidence="10">
    <location>
        <begin position="496"/>
        <end position="514"/>
    </location>
</feature>
<keyword evidence="7 10" id="KW-1133">Transmembrane helix</keyword>
<feature type="transmembrane region" description="Helical" evidence="10">
    <location>
        <begin position="602"/>
        <end position="627"/>
    </location>
</feature>
<comment type="subcellular location">
    <subcellularLocation>
        <location evidence="1">Membrane</location>
        <topology evidence="1">Multi-pass membrane protein</topology>
    </subcellularLocation>
</comment>
<dbReference type="PANTHER" id="PTHR22601">
    <property type="entry name" value="ISP4 LIKE PROTEIN"/>
    <property type="match status" value="1"/>
</dbReference>
<dbReference type="Proteomes" id="UP000245956">
    <property type="component" value="Unassembled WGS sequence"/>
</dbReference>
<evidence type="ECO:0000256" key="4">
    <source>
        <dbReference type="ARBA" id="ARBA00022692"/>
    </source>
</evidence>
<dbReference type="InterPro" id="IPR004648">
    <property type="entry name" value="Oligpept_transpt"/>
</dbReference>
<dbReference type="EMBL" id="LCWV01000006">
    <property type="protein sequence ID" value="PWI72377.1"/>
    <property type="molecule type" value="Genomic_DNA"/>
</dbReference>
<evidence type="ECO:0000256" key="7">
    <source>
        <dbReference type="ARBA" id="ARBA00022989"/>
    </source>
</evidence>
<evidence type="ECO:0000256" key="6">
    <source>
        <dbReference type="ARBA" id="ARBA00022927"/>
    </source>
</evidence>